<keyword evidence="4" id="KW-0677">Repeat</keyword>
<dbReference type="Pfam" id="PF08151">
    <property type="entry name" value="FerI"/>
    <property type="match status" value="1"/>
</dbReference>
<evidence type="ECO:0000256" key="1">
    <source>
        <dbReference type="ARBA" id="ARBA00004167"/>
    </source>
</evidence>
<organism evidence="11 12">
    <name type="scientific">Aphidius gifuensis</name>
    <name type="common">Parasitoid wasp</name>
    <dbReference type="NCBI Taxonomy" id="684658"/>
    <lineage>
        <taxon>Eukaryota</taxon>
        <taxon>Metazoa</taxon>
        <taxon>Ecdysozoa</taxon>
        <taxon>Arthropoda</taxon>
        <taxon>Hexapoda</taxon>
        <taxon>Insecta</taxon>
        <taxon>Pterygota</taxon>
        <taxon>Neoptera</taxon>
        <taxon>Endopterygota</taxon>
        <taxon>Hymenoptera</taxon>
        <taxon>Apocrita</taxon>
        <taxon>Ichneumonoidea</taxon>
        <taxon>Braconidae</taxon>
        <taxon>Aphidiinae</taxon>
        <taxon>Aphidius</taxon>
    </lineage>
</organism>
<name>A0A834XSJ3_APHGI</name>
<keyword evidence="3" id="KW-0479">Metal-binding</keyword>
<dbReference type="InterPro" id="IPR012968">
    <property type="entry name" value="FerIin_dom"/>
</dbReference>
<keyword evidence="5" id="KW-0106">Calcium</keyword>
<dbReference type="InterPro" id="IPR037725">
    <property type="entry name" value="C2F_Ferlin"/>
</dbReference>
<sequence>MFGKKRMGNYGTYQVTIKIIEARHLVKNSNPMVIVKVGNQKRKTDIREKTDCPYYNEYFVFEFTCDFNVLMSTTISISVYLRNSLRQKKFYGGLSFEVATVWDQPNHEYYHKWAMLTNPKDHSNAPRGYVKCNISVMAKGDKLRTHPDSDDDDEDDIEGKLLLPIRNLSTSSRQKARYVFSIYRADGLPNRKSNIYCGNLKNNINPYIQISFAGMKGETSLRKCTFTPRFNENIIFKEMFPSLSNRVRIAVKDKISGCNSTIIATHLLNLTSLSYSSENGFLPTYGPSFIHLYDDSTSNNVECSCSGKCRDVRPIYRGRVLISLKTEIDDPGSSSGDRIAIEPTFPISEKSMWNSEEYLLVGIIYDVCMIDRYRFMNKAISFEISFGNAGNTEFSNNIDNNDSLVNDVNIERCSDFDSLTEPKLTETMDGKFNYLPFGCNKPCMFVKSCWPNLEWRLFNSNILTFIANYLEEELGKLEALIAVENGMAYEAYNGIIGSLKFYCMHYLKILNTEKYHENGGTTILDKQRVNYCREFIQEILKMIKINGNLPNNNYIKIAMIHAYKYLQKIREACDDPQHGFPDVFIWMISGKRRVALTRLKSTEIIYSEDTMSCDNPTDYSPCNIEIFIWLGNIKYSAACWSKIPAGYKVEYSTNIEKFPKYIEYTESTKFQLRAHIFQGRFDTGMDSSGLMDPFIQVIFRGCTLTTQWIQQSLAPVWDETLVFPPIEIHGTSDNIKKLPPKILVEAFDYDRCGTKEFCGRCISEPVVKLSCETYSPPILTWHKFQSQKDFNCSILAAFELIEINHGELVDPPLNTISENEMNRIYNLPDDIKPKMKSHRFEIIFWGVRDMKKINCISINKPKIILECSGIQIVSEVIDNYKKYSNFNDNHVIIDLDLPELDIYYPPITIKAFDSRSFGNSYVGVCIIPTAHIFLKNLITQDDYFTAIYNNKNNKFFNKNKSTDILPLPMDYDVEKEETKGLISYKKLSGVDFMYKVKKFANFVRMLPDNFKISDKNEKQIYGNDEDENHDWWSKYYASLEEERYLELGIKKPLLPGQKPVATLKIYPMELELQPEFCGFQDKLTTFELSRGKKTNDPYYNGKNYCGKFKGKIAIYPWPSLKKINCRTMCGHDASFGLLTDYPSPTPVKITLRVYIVKAINLHPNDALTGKSDPYIRIKLGKNYINDKKNYIPNQLNPIFGKCFEMEAQFPRDHTLIIQIWDYDSTSSDDLIGETKIDIENRYYSNHRGTCGISKIYCKNGYNAWRDREKPTSILESLCKKNNLEMPEYTKTAVVIGKQKFLFTQNLDDIDETDKEECMALNVLHQWQNFPICGVSLVPEHVERRSLLNPKKPGLEQGKLELWIDMLHSDDLPPKPPIDIKPQLPIEYELRVIIWNTEDIPLVDSQFLSGEKSSDIYVKGWILYEDHQKTDIHYNSLNGEGNFNWRFVFRFMYSKAEQLIIVKRKLSILERDRTEQKLPCKLNIQVWDSDHFSADDFLGSLTIDLSRMPRGCANSKNCTLKVTDQKSPTVNLFKVMRTRAWWPLTGVMSNGTYTQAGKVEMEMTLVPVEEANEKPVGKGRSPPSPLPPPDRPDTSFSWFRNPWKACCFVVCRYYKWRIAFCSMIFLLIMLLVVGIYAVPGYLVKKILNV</sequence>
<evidence type="ECO:0000256" key="9">
    <source>
        <dbReference type="SAM" id="Phobius"/>
    </source>
</evidence>
<dbReference type="SUPFAM" id="SSF49562">
    <property type="entry name" value="C2 domain (Calcium/lipid-binding domain, CaLB)"/>
    <property type="match status" value="6"/>
</dbReference>
<dbReference type="InterPro" id="IPR000008">
    <property type="entry name" value="C2_dom"/>
</dbReference>
<evidence type="ECO:0000259" key="10">
    <source>
        <dbReference type="PROSITE" id="PS50004"/>
    </source>
</evidence>
<dbReference type="CDD" id="cd04037">
    <property type="entry name" value="C2E_Ferlin"/>
    <property type="match status" value="1"/>
</dbReference>
<keyword evidence="12" id="KW-1185">Reference proteome</keyword>
<dbReference type="CDD" id="cd04011">
    <property type="entry name" value="C2B_Ferlin"/>
    <property type="match status" value="1"/>
</dbReference>
<comment type="caution">
    <text evidence="11">The sequence shown here is derived from an EMBL/GenBank/DDBJ whole genome shotgun (WGS) entry which is preliminary data.</text>
</comment>
<comment type="subcellular location">
    <subcellularLocation>
        <location evidence="1">Membrane</location>
        <topology evidence="1">Single-pass membrane protein</topology>
    </subcellularLocation>
</comment>
<dbReference type="PANTHER" id="PTHR12546">
    <property type="entry name" value="FER-1-LIKE"/>
    <property type="match status" value="1"/>
</dbReference>
<dbReference type="PANTHER" id="PTHR12546:SF60">
    <property type="entry name" value="MISFIRE, ISOFORM F"/>
    <property type="match status" value="1"/>
</dbReference>
<dbReference type="GO" id="GO:0007009">
    <property type="term" value="P:plasma membrane organization"/>
    <property type="evidence" value="ECO:0007669"/>
    <property type="project" value="TreeGrafter"/>
</dbReference>
<feature type="domain" description="C2" evidence="10">
    <location>
        <begin position="157"/>
        <end position="284"/>
    </location>
</feature>
<evidence type="ECO:0000256" key="3">
    <source>
        <dbReference type="ARBA" id="ARBA00022723"/>
    </source>
</evidence>
<dbReference type="SMART" id="SM00239">
    <property type="entry name" value="C2"/>
    <property type="match status" value="5"/>
</dbReference>
<evidence type="ECO:0000256" key="4">
    <source>
        <dbReference type="ARBA" id="ARBA00022737"/>
    </source>
</evidence>
<dbReference type="PROSITE" id="PS50004">
    <property type="entry name" value="C2"/>
    <property type="match status" value="5"/>
</dbReference>
<feature type="domain" description="C2" evidence="10">
    <location>
        <begin position="654"/>
        <end position="782"/>
    </location>
</feature>
<dbReference type="InterPro" id="IPR012561">
    <property type="entry name" value="Ferlin_B-domain"/>
</dbReference>
<dbReference type="Pfam" id="PF00168">
    <property type="entry name" value="C2"/>
    <property type="match status" value="5"/>
</dbReference>
<dbReference type="Gene3D" id="2.60.40.150">
    <property type="entry name" value="C2 domain"/>
    <property type="match status" value="5"/>
</dbReference>
<dbReference type="Proteomes" id="UP000639338">
    <property type="component" value="Unassembled WGS sequence"/>
</dbReference>
<dbReference type="Pfam" id="PF22901">
    <property type="entry name" value="dsrm_Ferlin"/>
    <property type="match status" value="1"/>
</dbReference>
<feature type="region of interest" description="Disordered" evidence="8">
    <location>
        <begin position="1571"/>
        <end position="1590"/>
    </location>
</feature>
<dbReference type="CDD" id="cd04017">
    <property type="entry name" value="C2D_Ferlin"/>
    <property type="match status" value="1"/>
</dbReference>
<feature type="domain" description="C2" evidence="10">
    <location>
        <begin position="1"/>
        <end position="114"/>
    </location>
</feature>
<keyword evidence="6 9" id="KW-1133">Transmembrane helix</keyword>
<evidence type="ECO:0000256" key="8">
    <source>
        <dbReference type="SAM" id="MobiDB-lite"/>
    </source>
</evidence>
<feature type="transmembrane region" description="Helical" evidence="9">
    <location>
        <begin position="1615"/>
        <end position="1637"/>
    </location>
</feature>
<evidence type="ECO:0000313" key="12">
    <source>
        <dbReference type="Proteomes" id="UP000639338"/>
    </source>
</evidence>
<dbReference type="InterPro" id="IPR037720">
    <property type="entry name" value="C2B_Ferlin"/>
</dbReference>
<dbReference type="InterPro" id="IPR037721">
    <property type="entry name" value="Ferlin"/>
</dbReference>
<dbReference type="InterPro" id="IPR032362">
    <property type="entry name" value="Ferlin_C"/>
</dbReference>
<keyword evidence="7 9" id="KW-0472">Membrane</keyword>
<dbReference type="InterPro" id="IPR055072">
    <property type="entry name" value="Ferlin_DSRM"/>
</dbReference>
<dbReference type="InterPro" id="IPR037723">
    <property type="entry name" value="C2D_Ferlin"/>
</dbReference>
<dbReference type="InterPro" id="IPR035892">
    <property type="entry name" value="C2_domain_sf"/>
</dbReference>
<proteinExistence type="predicted"/>
<dbReference type="GO" id="GO:0016020">
    <property type="term" value="C:membrane"/>
    <property type="evidence" value="ECO:0007669"/>
    <property type="project" value="UniProtKB-SubCell"/>
</dbReference>
<keyword evidence="2 9" id="KW-0812">Transmembrane</keyword>
<evidence type="ECO:0000256" key="2">
    <source>
        <dbReference type="ARBA" id="ARBA00022692"/>
    </source>
</evidence>
<dbReference type="OrthoDB" id="10059618at2759"/>
<dbReference type="SMART" id="SM01201">
    <property type="entry name" value="FerB"/>
    <property type="match status" value="1"/>
</dbReference>
<dbReference type="GO" id="GO:0046872">
    <property type="term" value="F:metal ion binding"/>
    <property type="evidence" value="ECO:0007669"/>
    <property type="project" value="UniProtKB-KW"/>
</dbReference>
<dbReference type="EMBL" id="JACMRX010000004">
    <property type="protein sequence ID" value="KAF7991767.1"/>
    <property type="molecule type" value="Genomic_DNA"/>
</dbReference>
<evidence type="ECO:0000313" key="11">
    <source>
        <dbReference type="EMBL" id="KAF7991767.1"/>
    </source>
</evidence>
<dbReference type="SMART" id="SM01202">
    <property type="entry name" value="FerI"/>
    <property type="match status" value="1"/>
</dbReference>
<dbReference type="Pfam" id="PF08150">
    <property type="entry name" value="FerB"/>
    <property type="match status" value="1"/>
</dbReference>
<gene>
    <name evidence="11" type="ORF">HCN44_010568</name>
</gene>
<feature type="domain" description="C2" evidence="10">
    <location>
        <begin position="1369"/>
        <end position="1519"/>
    </location>
</feature>
<evidence type="ECO:0000256" key="7">
    <source>
        <dbReference type="ARBA" id="ARBA00023136"/>
    </source>
</evidence>
<evidence type="ECO:0000256" key="5">
    <source>
        <dbReference type="ARBA" id="ARBA00022837"/>
    </source>
</evidence>
<evidence type="ECO:0000256" key="6">
    <source>
        <dbReference type="ARBA" id="ARBA00022989"/>
    </source>
</evidence>
<dbReference type="InterPro" id="IPR037724">
    <property type="entry name" value="C2E_Ferlin"/>
</dbReference>
<dbReference type="CDD" id="cd08374">
    <property type="entry name" value="C2F_Ferlin"/>
    <property type="match status" value="1"/>
</dbReference>
<accession>A0A834XSJ3</accession>
<reference evidence="11 12" key="1">
    <citation type="submission" date="2020-08" db="EMBL/GenBank/DDBJ databases">
        <title>Aphidius gifuensis genome sequencing and assembly.</title>
        <authorList>
            <person name="Du Z."/>
        </authorList>
    </citation>
    <scope>NUCLEOTIDE SEQUENCE [LARGE SCALE GENOMIC DNA]</scope>
    <source>
        <strain evidence="11">YNYX2018</strain>
        <tissue evidence="11">Adults</tissue>
    </source>
</reference>
<feature type="domain" description="C2" evidence="10">
    <location>
        <begin position="1131"/>
        <end position="1251"/>
    </location>
</feature>
<protein>
    <recommendedName>
        <fullName evidence="10">C2 domain-containing protein</fullName>
    </recommendedName>
</protein>
<dbReference type="Pfam" id="PF16165">
    <property type="entry name" value="Ferlin_C"/>
    <property type="match status" value="1"/>
</dbReference>